<reference evidence="9 10" key="1">
    <citation type="submission" date="2017-02" db="EMBL/GenBank/DDBJ databases">
        <title>Genomes of Trichoderma spp. with biocontrol activity.</title>
        <authorList>
            <person name="Gardiner D."/>
            <person name="Kazan K."/>
            <person name="Vos C."/>
            <person name="Harvey P."/>
        </authorList>
    </citation>
    <scope>NUCLEOTIDE SEQUENCE [LARGE SCALE GENOMIC DNA]</scope>
    <source>
        <strain evidence="9 10">A5MH</strain>
    </source>
</reference>
<dbReference type="OrthoDB" id="5429740at2759"/>
<sequence>MGLGSIENFGAVANRVNWSLAAVACFIVGVRLVCRATFSRGTFGRLGLDDLITFICLVILIISCAFASIGINYGLGQHEDTLDAWNLKEAIKWNVIINAVLIWSFSLPKFAIVAILKRILDYGTKTTILFWGLALTSQACFLATSVWWFAQCTPVAYQWDKSIEGTCAPTSTLTKLAFATSAFSAFLDLFFALYPVPFIMRLNMPLRNRIAVCFAFGLSALACAVSVYKLAIFQEFFDKMAKDRTYSVPYLDIFGVAEGALLIIGASLPTLGPLFRVIKCKVTTYASGHSASHPSRDRSQSHPGDHSTSWLHKRGHHAFDDEENVSTTGMHSSVDDIPLVSTAKPVARYREDPFKDRMSIDKPEGY</sequence>
<feature type="transmembrane region" description="Helical" evidence="7">
    <location>
        <begin position="128"/>
        <end position="150"/>
    </location>
</feature>
<dbReference type="EMBL" id="MTYH01000074">
    <property type="protein sequence ID" value="PNP39870.1"/>
    <property type="molecule type" value="Genomic_DNA"/>
</dbReference>
<dbReference type="Proteomes" id="UP000236546">
    <property type="component" value="Unassembled WGS sequence"/>
</dbReference>
<feature type="transmembrane region" description="Helical" evidence="7">
    <location>
        <begin position="253"/>
        <end position="275"/>
    </location>
</feature>
<feature type="compositionally biased region" description="Basic and acidic residues" evidence="6">
    <location>
        <begin position="294"/>
        <end position="305"/>
    </location>
</feature>
<comment type="subcellular location">
    <subcellularLocation>
        <location evidence="1">Membrane</location>
        <topology evidence="1">Multi-pass membrane protein</topology>
    </subcellularLocation>
</comment>
<accession>A0A0W7V9B5</accession>
<feature type="region of interest" description="Disordered" evidence="6">
    <location>
        <begin position="288"/>
        <end position="311"/>
    </location>
</feature>
<evidence type="ECO:0000256" key="4">
    <source>
        <dbReference type="ARBA" id="ARBA00023136"/>
    </source>
</evidence>
<proteinExistence type="inferred from homology"/>
<evidence type="ECO:0000256" key="7">
    <source>
        <dbReference type="SAM" id="Phobius"/>
    </source>
</evidence>
<evidence type="ECO:0000313" key="10">
    <source>
        <dbReference type="Proteomes" id="UP000236546"/>
    </source>
</evidence>
<name>A0A0W7V9B5_9HYPO</name>
<keyword evidence="3 7" id="KW-1133">Transmembrane helix</keyword>
<evidence type="ECO:0000256" key="1">
    <source>
        <dbReference type="ARBA" id="ARBA00004141"/>
    </source>
</evidence>
<dbReference type="GO" id="GO:0016020">
    <property type="term" value="C:membrane"/>
    <property type="evidence" value="ECO:0007669"/>
    <property type="project" value="UniProtKB-SubCell"/>
</dbReference>
<feature type="transmembrane region" description="Helical" evidence="7">
    <location>
        <begin position="95"/>
        <end position="116"/>
    </location>
</feature>
<dbReference type="AlphaFoldDB" id="A0A0W7V9B5"/>
<dbReference type="InterPro" id="IPR052337">
    <property type="entry name" value="SAT4-like"/>
</dbReference>
<evidence type="ECO:0000313" key="9">
    <source>
        <dbReference type="EMBL" id="PNP39870.1"/>
    </source>
</evidence>
<dbReference type="PANTHER" id="PTHR33048:SF155">
    <property type="entry name" value="INTEGRAL MEMBRANE PROTEIN"/>
    <property type="match status" value="1"/>
</dbReference>
<evidence type="ECO:0000256" key="5">
    <source>
        <dbReference type="ARBA" id="ARBA00038359"/>
    </source>
</evidence>
<comment type="caution">
    <text evidence="9">The sequence shown here is derived from an EMBL/GenBank/DDBJ whole genome shotgun (WGS) entry which is preliminary data.</text>
</comment>
<feature type="domain" description="Rhodopsin" evidence="8">
    <location>
        <begin position="31"/>
        <end position="276"/>
    </location>
</feature>
<feature type="transmembrane region" description="Helical" evidence="7">
    <location>
        <begin position="176"/>
        <end position="198"/>
    </location>
</feature>
<keyword evidence="2 7" id="KW-0812">Transmembrane</keyword>
<feature type="transmembrane region" description="Helical" evidence="7">
    <location>
        <begin position="50"/>
        <end position="75"/>
    </location>
</feature>
<evidence type="ECO:0000256" key="2">
    <source>
        <dbReference type="ARBA" id="ARBA00022692"/>
    </source>
</evidence>
<dbReference type="PANTHER" id="PTHR33048">
    <property type="entry name" value="PTH11-LIKE INTEGRAL MEMBRANE PROTEIN (AFU_ORTHOLOGUE AFUA_5G11245)"/>
    <property type="match status" value="1"/>
</dbReference>
<comment type="similarity">
    <text evidence="5">Belongs to the SAT4 family.</text>
</comment>
<keyword evidence="4 7" id="KW-0472">Membrane</keyword>
<dbReference type="InterPro" id="IPR049326">
    <property type="entry name" value="Rhodopsin_dom_fungi"/>
</dbReference>
<protein>
    <recommendedName>
        <fullName evidence="8">Rhodopsin domain-containing protein</fullName>
    </recommendedName>
</protein>
<gene>
    <name evidence="9" type="ORF">TGAMA5MH_08135</name>
</gene>
<evidence type="ECO:0000256" key="6">
    <source>
        <dbReference type="SAM" id="MobiDB-lite"/>
    </source>
</evidence>
<evidence type="ECO:0000259" key="8">
    <source>
        <dbReference type="Pfam" id="PF20684"/>
    </source>
</evidence>
<feature type="transmembrane region" description="Helical" evidence="7">
    <location>
        <begin position="20"/>
        <end position="38"/>
    </location>
</feature>
<evidence type="ECO:0000256" key="3">
    <source>
        <dbReference type="ARBA" id="ARBA00022989"/>
    </source>
</evidence>
<organism evidence="9 10">
    <name type="scientific">Trichoderma gamsii</name>
    <dbReference type="NCBI Taxonomy" id="398673"/>
    <lineage>
        <taxon>Eukaryota</taxon>
        <taxon>Fungi</taxon>
        <taxon>Dikarya</taxon>
        <taxon>Ascomycota</taxon>
        <taxon>Pezizomycotina</taxon>
        <taxon>Sordariomycetes</taxon>
        <taxon>Hypocreomycetidae</taxon>
        <taxon>Hypocreales</taxon>
        <taxon>Hypocreaceae</taxon>
        <taxon>Trichoderma</taxon>
    </lineage>
</organism>
<dbReference type="Pfam" id="PF20684">
    <property type="entry name" value="Fung_rhodopsin"/>
    <property type="match status" value="1"/>
</dbReference>
<feature type="transmembrane region" description="Helical" evidence="7">
    <location>
        <begin position="210"/>
        <end position="233"/>
    </location>
</feature>